<keyword evidence="3" id="KW-1185">Reference proteome</keyword>
<sequence length="143" mass="15727">MMRRLATIPQKELHNNVGEALRRAVAGEEITVTGACGQAGRGRPPGSFMAPARRSQRDPVISRGLDEFIQEAQFVVQPVTVRPAWPARPMPISAKAAATRAGFRAARALTWRRRSAPRYPRKLDGHNDFHDYGTEAAAGEPML</sequence>
<dbReference type="EMBL" id="AP022581">
    <property type="protein sequence ID" value="BBX98264.1"/>
    <property type="molecule type" value="Genomic_DNA"/>
</dbReference>
<evidence type="ECO:0000313" key="2">
    <source>
        <dbReference type="EMBL" id="BBX98264.1"/>
    </source>
</evidence>
<name>A0A7I7NNR5_9MYCO</name>
<accession>A0A7I7NNR5</accession>
<dbReference type="KEGG" id="mlj:MLAC_35580"/>
<proteinExistence type="predicted"/>
<gene>
    <name evidence="2" type="ORF">MLAC_35580</name>
</gene>
<feature type="compositionally biased region" description="Basic and acidic residues" evidence="1">
    <location>
        <begin position="121"/>
        <end position="133"/>
    </location>
</feature>
<organism evidence="2 3">
    <name type="scientific">Mycobacterium lacus</name>
    <dbReference type="NCBI Taxonomy" id="169765"/>
    <lineage>
        <taxon>Bacteria</taxon>
        <taxon>Bacillati</taxon>
        <taxon>Actinomycetota</taxon>
        <taxon>Actinomycetes</taxon>
        <taxon>Mycobacteriales</taxon>
        <taxon>Mycobacteriaceae</taxon>
        <taxon>Mycobacterium</taxon>
    </lineage>
</organism>
<dbReference type="Proteomes" id="UP000466396">
    <property type="component" value="Chromosome"/>
</dbReference>
<protein>
    <submittedName>
        <fullName evidence="2">Uncharacterized protein</fullName>
    </submittedName>
</protein>
<feature type="region of interest" description="Disordered" evidence="1">
    <location>
        <begin position="36"/>
        <end position="57"/>
    </location>
</feature>
<reference evidence="2 3" key="1">
    <citation type="journal article" date="2019" name="Emerg. Microbes Infect.">
        <title>Comprehensive subspecies identification of 175 nontuberculous mycobacteria species based on 7547 genomic profiles.</title>
        <authorList>
            <person name="Matsumoto Y."/>
            <person name="Kinjo T."/>
            <person name="Motooka D."/>
            <person name="Nabeya D."/>
            <person name="Jung N."/>
            <person name="Uechi K."/>
            <person name="Horii T."/>
            <person name="Iida T."/>
            <person name="Fujita J."/>
            <person name="Nakamura S."/>
        </authorList>
    </citation>
    <scope>NUCLEOTIDE SEQUENCE [LARGE SCALE GENOMIC DNA]</scope>
    <source>
        <strain evidence="2 3">JCM 15657</strain>
    </source>
</reference>
<evidence type="ECO:0000256" key="1">
    <source>
        <dbReference type="SAM" id="MobiDB-lite"/>
    </source>
</evidence>
<evidence type="ECO:0000313" key="3">
    <source>
        <dbReference type="Proteomes" id="UP000466396"/>
    </source>
</evidence>
<dbReference type="AlphaFoldDB" id="A0A7I7NNR5"/>
<feature type="region of interest" description="Disordered" evidence="1">
    <location>
        <begin position="119"/>
        <end position="143"/>
    </location>
</feature>